<keyword evidence="6" id="KW-0598">Phosphotransferase system</keyword>
<keyword evidence="7" id="KW-0418">Kinase</keyword>
<dbReference type="InterPro" id="IPR036667">
    <property type="entry name" value="PTS_IIB_sorbose-sp_sf"/>
</dbReference>
<evidence type="ECO:0000256" key="6">
    <source>
        <dbReference type="ARBA" id="ARBA00022683"/>
    </source>
</evidence>
<keyword evidence="5" id="KW-0808">Transferase</keyword>
<dbReference type="EMBL" id="QQPC01000018">
    <property type="protein sequence ID" value="REA82931.1"/>
    <property type="molecule type" value="Genomic_DNA"/>
</dbReference>
<evidence type="ECO:0000313" key="13">
    <source>
        <dbReference type="Proteomes" id="UP000246351"/>
    </source>
</evidence>
<reference evidence="12" key="2">
    <citation type="journal article" date="2018" name="Vet. Microbiol.">
        <title>Methicillin-resistant staphylococci amongst veterinary personnel, personnel-owned pets, patients and the hospital environment of two small animal veterinary hospitals.</title>
        <authorList>
            <person name="Worthing K.A."/>
            <person name="Brown J."/>
            <person name="Gerber L."/>
            <person name="Abraham S."/>
            <person name="Trott D."/>
            <person name="Norris J.M."/>
        </authorList>
    </citation>
    <scope>NUCLEOTIDE SEQUENCE</scope>
    <source>
        <strain evidence="12">ST496-2</strain>
    </source>
</reference>
<dbReference type="Proteomes" id="UP000246800">
    <property type="component" value="Unassembled WGS sequence"/>
</dbReference>
<protein>
    <submittedName>
        <fullName evidence="10">PTS mannose/fructose/sorbose transporter subunit IIB</fullName>
    </submittedName>
</protein>
<keyword evidence="4" id="KW-0762">Sugar transport</keyword>
<dbReference type="Proteomes" id="UP000600220">
    <property type="component" value="Unassembled WGS sequence"/>
</dbReference>
<keyword evidence="3" id="KW-0963">Cytoplasm</keyword>
<evidence type="ECO:0000313" key="16">
    <source>
        <dbReference type="Proteomes" id="UP000600220"/>
    </source>
</evidence>
<evidence type="ECO:0000313" key="14">
    <source>
        <dbReference type="Proteomes" id="UP000246800"/>
    </source>
</evidence>
<dbReference type="EMBL" id="QEIT01000004">
    <property type="protein sequence ID" value="PWZ77312.1"/>
    <property type="molecule type" value="Genomic_DNA"/>
</dbReference>
<dbReference type="Gene3D" id="3.40.35.10">
    <property type="entry name" value="Phosphotransferase system, sorbose subfamily IIB component"/>
    <property type="match status" value="1"/>
</dbReference>
<sequence>MAIIGSRIDGRLIHGQVANLWATKLNIGRFIVIDNEVAQSDIDKQALKLATPAGIKLSVLPVEKAANNINNGKYDSQRVMVIAKRPDRFVELVNNGVKIEELNVGNMSQTNETRSVTNSINITDEDVNNFKLLQEKGVNIISQMVPNDKSVDFMSLIKE</sequence>
<evidence type="ECO:0000313" key="12">
    <source>
        <dbReference type="EMBL" id="REA82931.1"/>
    </source>
</evidence>
<evidence type="ECO:0000313" key="11">
    <source>
        <dbReference type="EMBL" id="PWZ99552.1"/>
    </source>
</evidence>
<comment type="caution">
    <text evidence="10">The sequence shown here is derived from an EMBL/GenBank/DDBJ whole genome shotgun (WGS) entry which is preliminary data.</text>
</comment>
<organism evidence="10 14">
    <name type="scientific">Staphylococcus pseudintermedius</name>
    <dbReference type="NCBI Taxonomy" id="283734"/>
    <lineage>
        <taxon>Bacteria</taxon>
        <taxon>Bacillati</taxon>
        <taxon>Bacillota</taxon>
        <taxon>Bacilli</taxon>
        <taxon>Bacillales</taxon>
        <taxon>Staphylococcaceae</taxon>
        <taxon>Staphylococcus</taxon>
        <taxon>Staphylococcus intermedius group</taxon>
    </lineage>
</organism>
<dbReference type="AlphaFoldDB" id="A0A166QRB4"/>
<dbReference type="OMA" id="DSHDFMK"/>
<dbReference type="InterPro" id="IPR004720">
    <property type="entry name" value="PTS_IIB_sorbose-sp"/>
</dbReference>
<dbReference type="STRING" id="937773.SPSINT_2355"/>
<evidence type="ECO:0000256" key="3">
    <source>
        <dbReference type="ARBA" id="ARBA00022490"/>
    </source>
</evidence>
<name>A0A166QRB4_STAPS</name>
<evidence type="ECO:0000256" key="1">
    <source>
        <dbReference type="ARBA" id="ARBA00004496"/>
    </source>
</evidence>
<dbReference type="Proteomes" id="UP000246351">
    <property type="component" value="Unassembled WGS sequence"/>
</dbReference>
<feature type="domain" description="PTS EIIB type-4" evidence="8">
    <location>
        <begin position="1"/>
        <end position="159"/>
    </location>
</feature>
<dbReference type="GO" id="GO:0016301">
    <property type="term" value="F:kinase activity"/>
    <property type="evidence" value="ECO:0007669"/>
    <property type="project" value="UniProtKB-KW"/>
</dbReference>
<evidence type="ECO:0000313" key="10">
    <source>
        <dbReference type="EMBL" id="PWZ77312.1"/>
    </source>
</evidence>
<dbReference type="EMBL" id="AAXKXX010000011">
    <property type="protein sequence ID" value="EGQ4385038.1"/>
    <property type="molecule type" value="Genomic_DNA"/>
</dbReference>
<dbReference type="EMBL" id="QEIV01000149">
    <property type="protein sequence ID" value="PWZ99552.1"/>
    <property type="molecule type" value="Genomic_DNA"/>
</dbReference>
<proteinExistence type="predicted"/>
<dbReference type="RefSeq" id="WP_014612761.1">
    <property type="nucleotide sequence ID" value="NZ_AP019372.1"/>
</dbReference>
<dbReference type="OrthoDB" id="9788818at2"/>
<keyword evidence="16" id="KW-1185">Reference proteome</keyword>
<dbReference type="Proteomes" id="UP000256409">
    <property type="component" value="Unassembled WGS sequence"/>
</dbReference>
<reference evidence="9 16" key="4">
    <citation type="submission" date="2018-11" db="EMBL/GenBank/DDBJ databases">
        <authorList>
            <consortium name="Veterinary Laboratory Investigation and Response Network"/>
        </authorList>
    </citation>
    <scope>NUCLEOTIDE SEQUENCE [LARGE SCALE GENOMIC DNA]</scope>
    <source>
        <strain evidence="9 16">SPSE-18-VL-LA-PA-Ryan-0021</strain>
    </source>
</reference>
<reference evidence="15" key="3">
    <citation type="journal article" date="2018" name="Vet. Microbiol.">
        <title>Molecular epidemiology of methicillin-resistant staphylococci amongst veterinary personnel, personnel-owned pets, patients and the hospital environment of two companion animal veterinary hospitals.</title>
        <authorList>
            <person name="Worthing K.A."/>
            <person name="Brown J."/>
            <person name="Gerber L."/>
            <person name="Abraham S."/>
            <person name="Trott D."/>
            <person name="Norris J.M."/>
        </authorList>
    </citation>
    <scope>NUCLEOTIDE SEQUENCE [LARGE SCALE GENOMIC DNA]</scope>
    <source>
        <strain evidence="15">ST496-2</strain>
    </source>
</reference>
<evidence type="ECO:0000256" key="7">
    <source>
        <dbReference type="ARBA" id="ARBA00022777"/>
    </source>
</evidence>
<keyword evidence="2" id="KW-0813">Transport</keyword>
<dbReference type="eggNOG" id="COG3444">
    <property type="taxonomic scope" value="Bacteria"/>
</dbReference>
<evidence type="ECO:0000256" key="5">
    <source>
        <dbReference type="ARBA" id="ARBA00022679"/>
    </source>
</evidence>
<dbReference type="SUPFAM" id="SSF52728">
    <property type="entry name" value="PTS IIb component"/>
    <property type="match status" value="1"/>
</dbReference>
<evidence type="ECO:0000259" key="8">
    <source>
        <dbReference type="PROSITE" id="PS51101"/>
    </source>
</evidence>
<dbReference type="PROSITE" id="PS51101">
    <property type="entry name" value="PTS_EIIB_TYPE_4"/>
    <property type="match status" value="1"/>
</dbReference>
<dbReference type="GeneID" id="93824005"/>
<accession>A0A166QRB4</accession>
<dbReference type="Pfam" id="PF03830">
    <property type="entry name" value="PTSIIB_sorb"/>
    <property type="match status" value="1"/>
</dbReference>
<evidence type="ECO:0000256" key="4">
    <source>
        <dbReference type="ARBA" id="ARBA00022597"/>
    </source>
</evidence>
<evidence type="ECO:0000256" key="2">
    <source>
        <dbReference type="ARBA" id="ARBA00022448"/>
    </source>
</evidence>
<dbReference type="GO" id="GO:0008982">
    <property type="term" value="F:protein-N(PI)-phosphohistidine-sugar phosphotransferase activity"/>
    <property type="evidence" value="ECO:0007669"/>
    <property type="project" value="InterPro"/>
</dbReference>
<dbReference type="GO" id="GO:0005737">
    <property type="term" value="C:cytoplasm"/>
    <property type="evidence" value="ECO:0007669"/>
    <property type="project" value="UniProtKB-SubCell"/>
</dbReference>
<dbReference type="GO" id="GO:0009401">
    <property type="term" value="P:phosphoenolpyruvate-dependent sugar phosphotransferase system"/>
    <property type="evidence" value="ECO:0007669"/>
    <property type="project" value="UniProtKB-KW"/>
</dbReference>
<comment type="subcellular location">
    <subcellularLocation>
        <location evidence="1">Cytoplasm</location>
    </subcellularLocation>
</comment>
<evidence type="ECO:0000313" key="9">
    <source>
        <dbReference type="EMBL" id="EGQ4385038.1"/>
    </source>
</evidence>
<evidence type="ECO:0000313" key="15">
    <source>
        <dbReference type="Proteomes" id="UP000256409"/>
    </source>
</evidence>
<dbReference type="CDD" id="cd00001">
    <property type="entry name" value="PTS_IIB_man"/>
    <property type="match status" value="1"/>
</dbReference>
<reference evidence="13 14" key="1">
    <citation type="journal article" date="2018" name="Vet. Microbiol.">
        <title>Clonal diversity and geographic distribution of methicillin-resistant Staphylococcus pseudintermedius from Australian animals: Discovery of novel sequence types.</title>
        <authorList>
            <person name="Worthing K.A."/>
            <person name="Abraham S."/>
            <person name="Coombs G.W."/>
            <person name="Pang S."/>
            <person name="Saputra S."/>
            <person name="Jordan D."/>
            <person name="Trott D.J."/>
            <person name="Norris J.M."/>
        </authorList>
    </citation>
    <scope>NUCLEOTIDE SEQUENCE [LARGE SCALE GENOMIC DNA]</scope>
    <source>
        <strain evidence="10 14">ST525 1</strain>
        <strain evidence="11 13">ST71 3</strain>
    </source>
</reference>
<gene>
    <name evidence="10" type="ORF">DD902_00250</name>
    <name evidence="11" type="ORF">DD924_02040</name>
    <name evidence="12" type="ORF">DV961_04155</name>
    <name evidence="9" type="ORF">EGV54_08030</name>
</gene>